<dbReference type="InterPro" id="IPR011047">
    <property type="entry name" value="Quinoprotein_ADH-like_sf"/>
</dbReference>
<dbReference type="SUPFAM" id="SSF50998">
    <property type="entry name" value="Quinoprotein alcohol dehydrogenase-like"/>
    <property type="match status" value="1"/>
</dbReference>
<protein>
    <recommendedName>
        <fullName evidence="4">F-box domain-containing protein</fullName>
    </recommendedName>
</protein>
<organism evidence="2 3">
    <name type="scientific">Thamnocephalis sphaerospora</name>
    <dbReference type="NCBI Taxonomy" id="78915"/>
    <lineage>
        <taxon>Eukaryota</taxon>
        <taxon>Fungi</taxon>
        <taxon>Fungi incertae sedis</taxon>
        <taxon>Zoopagomycota</taxon>
        <taxon>Zoopagomycotina</taxon>
        <taxon>Zoopagomycetes</taxon>
        <taxon>Zoopagales</taxon>
        <taxon>Sigmoideomycetaceae</taxon>
        <taxon>Thamnocephalis</taxon>
    </lineage>
</organism>
<dbReference type="Proteomes" id="UP000271241">
    <property type="component" value="Unassembled WGS sequence"/>
</dbReference>
<dbReference type="EMBL" id="KZ992805">
    <property type="protein sequence ID" value="RKP06853.1"/>
    <property type="molecule type" value="Genomic_DNA"/>
</dbReference>
<keyword evidence="3" id="KW-1185">Reference proteome</keyword>
<gene>
    <name evidence="2" type="ORF">THASP1DRAFT_31329</name>
</gene>
<accession>A0A4P9XLU3</accession>
<feature type="chain" id="PRO_5020892164" description="F-box domain-containing protein" evidence="1">
    <location>
        <begin position="33"/>
        <end position="455"/>
    </location>
</feature>
<sequence length="455" mass="49668">MAHCRLVTLPVLALRPLLVFLGASGTMRLAQTCRSLLACVRAENSVWKAHYYAVYQPDGGKEAELLYIHLIIWAYPTCQQRRCRIPLGATQTVSGGERLGHGYVHVSDTRCSGPFVFAHTLQHNIQRYVVWDLRDEPGDAGDLYPRAVFRRENTLLAGSYFVQLVPNDPSTNGISVEQTAVVCDLRMVSRLAPIVCAADVPDVPGIARYPWRNKPVPLMAYKYAPEMTDGAYLYAVGGQQASANSSTVSIVRLDGAGAVTDWGTPIHVKLPGGASALSRVLGGRSDRAVVSFLKPPQPHNPQQFSLGCVAPHTGRLLWYTDLACCRSATVVPMRNRVAAFTYESELFIFSFTHGELLHRLPLCTLAHEMPTGVQHLLGSLVVAHRGVFFLGGNEEVTRTAIIVDIESGQILWHLDAPPSGPGGLITSPCSLLRASWYIRLSKGALAITDMAQGLY</sequence>
<evidence type="ECO:0000256" key="1">
    <source>
        <dbReference type="SAM" id="SignalP"/>
    </source>
</evidence>
<evidence type="ECO:0000313" key="2">
    <source>
        <dbReference type="EMBL" id="RKP06853.1"/>
    </source>
</evidence>
<dbReference type="Gene3D" id="2.130.10.10">
    <property type="entry name" value="YVTN repeat-like/Quinoprotein amine dehydrogenase"/>
    <property type="match status" value="1"/>
</dbReference>
<proteinExistence type="predicted"/>
<reference evidence="3" key="1">
    <citation type="journal article" date="2018" name="Nat. Microbiol.">
        <title>Leveraging single-cell genomics to expand the fungal tree of life.</title>
        <authorList>
            <person name="Ahrendt S.R."/>
            <person name="Quandt C.A."/>
            <person name="Ciobanu D."/>
            <person name="Clum A."/>
            <person name="Salamov A."/>
            <person name="Andreopoulos B."/>
            <person name="Cheng J.F."/>
            <person name="Woyke T."/>
            <person name="Pelin A."/>
            <person name="Henrissat B."/>
            <person name="Reynolds N.K."/>
            <person name="Benny G.L."/>
            <person name="Smith M.E."/>
            <person name="James T.Y."/>
            <person name="Grigoriev I.V."/>
        </authorList>
    </citation>
    <scope>NUCLEOTIDE SEQUENCE [LARGE SCALE GENOMIC DNA]</scope>
    <source>
        <strain evidence="3">RSA 1356</strain>
    </source>
</reference>
<keyword evidence="1" id="KW-0732">Signal</keyword>
<evidence type="ECO:0000313" key="3">
    <source>
        <dbReference type="Proteomes" id="UP000271241"/>
    </source>
</evidence>
<dbReference type="AlphaFoldDB" id="A0A4P9XLU3"/>
<feature type="signal peptide" evidence="1">
    <location>
        <begin position="1"/>
        <end position="32"/>
    </location>
</feature>
<name>A0A4P9XLU3_9FUNG</name>
<evidence type="ECO:0008006" key="4">
    <source>
        <dbReference type="Google" id="ProtNLM"/>
    </source>
</evidence>
<dbReference type="InterPro" id="IPR015943">
    <property type="entry name" value="WD40/YVTN_repeat-like_dom_sf"/>
</dbReference>